<feature type="binding site" evidence="9">
    <location>
        <begin position="9"/>
        <end position="17"/>
    </location>
    <ligand>
        <name>ATP</name>
        <dbReference type="ChEBI" id="CHEBI:30616"/>
    </ligand>
</feature>
<protein>
    <recommendedName>
        <fullName evidence="3 9">Argininosuccinate synthase</fullName>
        <ecNumber evidence="3 9">6.3.4.5</ecNumber>
    </recommendedName>
    <alternativeName>
        <fullName evidence="9">Citrulline--aspartate ligase</fullName>
    </alternativeName>
</protein>
<feature type="binding site" evidence="9">
    <location>
        <position position="124"/>
    </location>
    <ligand>
        <name>L-aspartate</name>
        <dbReference type="ChEBI" id="CHEBI:29991"/>
    </ligand>
</feature>
<feature type="binding site" evidence="9">
    <location>
        <position position="123"/>
    </location>
    <ligand>
        <name>L-citrulline</name>
        <dbReference type="ChEBI" id="CHEBI:57743"/>
    </ligand>
</feature>
<feature type="binding site" evidence="9">
    <location>
        <position position="117"/>
    </location>
    <ligand>
        <name>ATP</name>
        <dbReference type="ChEBI" id="CHEBI:30616"/>
    </ligand>
</feature>
<evidence type="ECO:0000256" key="1">
    <source>
        <dbReference type="ARBA" id="ARBA00004967"/>
    </source>
</evidence>
<dbReference type="InterPro" id="IPR001518">
    <property type="entry name" value="Arginosuc_synth"/>
</dbReference>
<dbReference type="UniPathway" id="UPA00068">
    <property type="reaction ID" value="UER00113"/>
</dbReference>
<dbReference type="GO" id="GO:0000053">
    <property type="term" value="P:argininosuccinate metabolic process"/>
    <property type="evidence" value="ECO:0007669"/>
    <property type="project" value="TreeGrafter"/>
</dbReference>
<dbReference type="EMBL" id="LGGD01000102">
    <property type="protein sequence ID" value="KUK61789.1"/>
    <property type="molecule type" value="Genomic_DNA"/>
</dbReference>
<comment type="subcellular location">
    <subcellularLocation>
        <location evidence="9">Cytoplasm</location>
    </subcellularLocation>
</comment>
<evidence type="ECO:0000313" key="13">
    <source>
        <dbReference type="EMBL" id="KUL00880.1"/>
    </source>
</evidence>
<dbReference type="PANTHER" id="PTHR11587:SF2">
    <property type="entry name" value="ARGININOSUCCINATE SYNTHASE"/>
    <property type="match status" value="1"/>
</dbReference>
<evidence type="ECO:0000256" key="4">
    <source>
        <dbReference type="ARBA" id="ARBA00022571"/>
    </source>
</evidence>
<comment type="caution">
    <text evidence="13">The sequence shown here is derived from an EMBL/GenBank/DDBJ whole genome shotgun (WGS) entry which is preliminary data.</text>
</comment>
<dbReference type="Proteomes" id="UP000054323">
    <property type="component" value="Unassembled WGS sequence"/>
</dbReference>
<dbReference type="NCBIfam" id="NF001770">
    <property type="entry name" value="PRK00509.1"/>
    <property type="match status" value="1"/>
</dbReference>
<feature type="binding site" evidence="9">
    <location>
        <position position="173"/>
    </location>
    <ligand>
        <name>L-citrulline</name>
        <dbReference type="ChEBI" id="CHEBI:57743"/>
    </ligand>
</feature>
<dbReference type="FunFam" id="3.90.1260.10:FF:000007">
    <property type="entry name" value="Argininosuccinate synthase"/>
    <property type="match status" value="1"/>
</dbReference>
<sequence>MEKGKVVLAFSGGLDTSICIPLLREHYGFDEIVTVAVDVGQPEEEITRATEKGRMLADNHYTIDVKEKFVADCIFPSIKANGSYEGYPMGTALARPLIAEEIVKVAKQEGASKIAHGCTGKGNDQLRFDFIFRSAGYDIIAPMREMNLTREWEICYAQEHNVPVTVAKDKPYSIDENCWSRSIEGGRLEDPAFHPPEEIYAWTVSPLAAPDAVEEVRIEFEQGVPVALNGKRLPGLDLVRELNRIAGRNGVGRNDMVEDRILGLKAREIYEHPAATVLLAAHRDLEHLVLTRSELAFKHIVDDKWSELAYMGLVHEPLFYALDAFVNKTQERASGTVDVGLYKGSVKVLGRSSDLGLYSDDLVSFDSTTIDQNHAVGFSNYFGLQARLFQNLKKR</sequence>
<dbReference type="InterPro" id="IPR014729">
    <property type="entry name" value="Rossmann-like_a/b/a_fold"/>
</dbReference>
<accession>A0A101IT63</accession>
<dbReference type="GO" id="GO:0005524">
    <property type="term" value="F:ATP binding"/>
    <property type="evidence" value="ECO:0007669"/>
    <property type="project" value="UniProtKB-UniRule"/>
</dbReference>
<feature type="binding site" evidence="9">
    <location>
        <position position="127"/>
    </location>
    <ligand>
        <name>L-citrulline</name>
        <dbReference type="ChEBI" id="CHEBI:57743"/>
    </ligand>
</feature>
<dbReference type="InterPro" id="IPR023434">
    <property type="entry name" value="Arginosuc_synth_type_1_subfam"/>
</dbReference>
<feature type="binding site" evidence="9">
    <location>
        <position position="270"/>
    </location>
    <ligand>
        <name>L-citrulline</name>
        <dbReference type="ChEBI" id="CHEBI:57743"/>
    </ligand>
</feature>
<keyword evidence="5 9" id="KW-0436">Ligase</keyword>
<keyword evidence="7 9" id="KW-0547">Nucleotide-binding</keyword>
<name>A0A101IT63_9EURY</name>
<evidence type="ECO:0000256" key="2">
    <source>
        <dbReference type="ARBA" id="ARBA00011881"/>
    </source>
</evidence>
<comment type="subunit">
    <text evidence="2 9">Homotetramer.</text>
</comment>
<dbReference type="NCBIfam" id="NF010392">
    <property type="entry name" value="PRK13820.1"/>
    <property type="match status" value="1"/>
</dbReference>
<feature type="domain" description="Arginosuccinate synthase-like N-terminal" evidence="10">
    <location>
        <begin position="5"/>
        <end position="163"/>
    </location>
</feature>
<dbReference type="PROSITE" id="PS00564">
    <property type="entry name" value="ARGININOSUCCIN_SYN_1"/>
    <property type="match status" value="1"/>
</dbReference>
<dbReference type="HAMAP" id="MF_00005">
    <property type="entry name" value="Arg_succ_synth_type1"/>
    <property type="match status" value="1"/>
</dbReference>
<evidence type="ECO:0000256" key="3">
    <source>
        <dbReference type="ARBA" id="ARBA00012286"/>
    </source>
</evidence>
<feature type="binding site" evidence="9">
    <location>
        <position position="258"/>
    </location>
    <ligand>
        <name>L-citrulline</name>
        <dbReference type="ChEBI" id="CHEBI:57743"/>
    </ligand>
</feature>
<keyword evidence="4 9" id="KW-0055">Arginine biosynthesis</keyword>
<comment type="caution">
    <text evidence="9">Lacks conserved residue(s) required for the propagation of feature annotation.</text>
</comment>
<dbReference type="SUPFAM" id="SSF69864">
    <property type="entry name" value="Argininosuccinate synthetase, C-terminal domain"/>
    <property type="match status" value="1"/>
</dbReference>
<dbReference type="InterPro" id="IPR048267">
    <property type="entry name" value="Arginosuc_syn_N"/>
</dbReference>
<dbReference type="GO" id="GO:0005737">
    <property type="term" value="C:cytoplasm"/>
    <property type="evidence" value="ECO:0007669"/>
    <property type="project" value="UniProtKB-SubCell"/>
</dbReference>
<keyword evidence="6 9" id="KW-0028">Amino-acid biosynthesis</keyword>
<feature type="domain" description="Arginosuccinate synthase C-terminal" evidence="11">
    <location>
        <begin position="172"/>
        <end position="388"/>
    </location>
</feature>
<reference evidence="13" key="1">
    <citation type="journal article" date="2015" name="MBio">
        <title>Genome-resolved metagenomic analysis reveals roles for candidate phyla and other microbial community members in biogeochemical transformations in oil reservoirs.</title>
        <authorList>
            <person name="Hu P."/>
            <person name="Tom L."/>
            <person name="Singh A."/>
            <person name="Thomas B.C."/>
            <person name="Baker B.J."/>
            <person name="Piceno Y.M."/>
            <person name="Andersen G.L."/>
            <person name="Banfield J.F."/>
        </authorList>
    </citation>
    <scope>NUCLEOTIDE SEQUENCE [LARGE SCALE GENOMIC DNA]</scope>
    <source>
        <strain evidence="12">62_101</strain>
        <strain evidence="13">63_41</strain>
    </source>
</reference>
<dbReference type="NCBIfam" id="TIGR00032">
    <property type="entry name" value="argG"/>
    <property type="match status" value="1"/>
</dbReference>
<comment type="catalytic activity">
    <reaction evidence="9">
        <text>L-citrulline + L-aspartate + ATP = 2-(N(omega)-L-arginino)succinate + AMP + diphosphate + H(+)</text>
        <dbReference type="Rhea" id="RHEA:10932"/>
        <dbReference type="ChEBI" id="CHEBI:15378"/>
        <dbReference type="ChEBI" id="CHEBI:29991"/>
        <dbReference type="ChEBI" id="CHEBI:30616"/>
        <dbReference type="ChEBI" id="CHEBI:33019"/>
        <dbReference type="ChEBI" id="CHEBI:57472"/>
        <dbReference type="ChEBI" id="CHEBI:57743"/>
        <dbReference type="ChEBI" id="CHEBI:456215"/>
        <dbReference type="EC" id="6.3.4.5"/>
    </reaction>
</comment>
<dbReference type="InterPro" id="IPR048268">
    <property type="entry name" value="Arginosuc_syn_C"/>
</dbReference>
<dbReference type="InterPro" id="IPR024074">
    <property type="entry name" value="AS_cat/multimer_dom_body"/>
</dbReference>
<comment type="similarity">
    <text evidence="9">Belongs to the argininosuccinate synthase family. Type 1 subfamily.</text>
</comment>
<comment type="pathway">
    <text evidence="1 9">Amino-acid biosynthesis; L-arginine biosynthesis; L-arginine from L-ornithine and carbamoyl phosphate: step 2/3.</text>
</comment>
<dbReference type="Pfam" id="PF00764">
    <property type="entry name" value="Arginosuc_synth"/>
    <property type="match status" value="1"/>
</dbReference>
<dbReference type="InterPro" id="IPR018223">
    <property type="entry name" value="Arginosuc_synth_CS"/>
</dbReference>
<proteinExistence type="inferred from homology"/>
<dbReference type="PANTHER" id="PTHR11587">
    <property type="entry name" value="ARGININOSUCCINATE SYNTHASE"/>
    <property type="match status" value="1"/>
</dbReference>
<dbReference type="GO" id="GO:0004055">
    <property type="term" value="F:argininosuccinate synthase activity"/>
    <property type="evidence" value="ECO:0007669"/>
    <property type="project" value="UniProtKB-UniRule"/>
</dbReference>
<gene>
    <name evidence="9" type="primary">argG</name>
    <name evidence="12" type="ORF">XD82_0952</name>
    <name evidence="13" type="ORF">XE10_1233</name>
</gene>
<dbReference type="Proteomes" id="UP000054598">
    <property type="component" value="Unassembled WGS sequence"/>
</dbReference>
<evidence type="ECO:0000256" key="5">
    <source>
        <dbReference type="ARBA" id="ARBA00022598"/>
    </source>
</evidence>
<feature type="binding site" evidence="9">
    <location>
        <position position="123"/>
    </location>
    <ligand>
        <name>L-aspartate</name>
        <dbReference type="ChEBI" id="CHEBI:29991"/>
    </ligand>
</feature>
<evidence type="ECO:0000256" key="8">
    <source>
        <dbReference type="ARBA" id="ARBA00022840"/>
    </source>
</evidence>
<reference evidence="14 15" key="2">
    <citation type="journal article" date="2015" name="MBio">
        <title>Genome-Resolved Metagenomic Analysis Reveals Roles for Candidate Phyla and Other Microbial Community Members in Biogeochemical Transformations in Oil Reservoirs.</title>
        <authorList>
            <person name="Hu P."/>
            <person name="Tom L."/>
            <person name="Singh A."/>
            <person name="Thomas B.C."/>
            <person name="Baker B.J."/>
            <person name="Piceno Y.M."/>
            <person name="Andersen G.L."/>
            <person name="Banfield J.F."/>
        </authorList>
    </citation>
    <scope>NUCLEOTIDE SEQUENCE [LARGE SCALE GENOMIC DNA]</scope>
</reference>
<evidence type="ECO:0000313" key="15">
    <source>
        <dbReference type="Proteomes" id="UP000054598"/>
    </source>
</evidence>
<keyword evidence="8 9" id="KW-0067">ATP-binding</keyword>
<dbReference type="CDD" id="cd01999">
    <property type="entry name" value="ASS"/>
    <property type="match status" value="1"/>
</dbReference>
<dbReference type="PATRIC" id="fig|2198.3.peg.1115"/>
<feature type="binding site" evidence="9">
    <location>
        <position position="87"/>
    </location>
    <ligand>
        <name>L-citrulline</name>
        <dbReference type="ChEBI" id="CHEBI:57743"/>
    </ligand>
</feature>
<evidence type="ECO:0000256" key="7">
    <source>
        <dbReference type="ARBA" id="ARBA00022741"/>
    </source>
</evidence>
<evidence type="ECO:0000256" key="9">
    <source>
        <dbReference type="HAMAP-Rule" id="MF_00005"/>
    </source>
</evidence>
<evidence type="ECO:0000313" key="14">
    <source>
        <dbReference type="Proteomes" id="UP000054323"/>
    </source>
</evidence>
<dbReference type="EC" id="6.3.4.5" evidence="3 9"/>
<keyword evidence="9" id="KW-0963">Cytoplasm</keyword>
<feature type="binding site" evidence="9">
    <location>
        <position position="182"/>
    </location>
    <ligand>
        <name>L-citrulline</name>
        <dbReference type="ChEBI" id="CHEBI:57743"/>
    </ligand>
</feature>
<dbReference type="PROSITE" id="PS00565">
    <property type="entry name" value="ARGININOSUCCIN_SYN_2"/>
    <property type="match status" value="1"/>
</dbReference>
<feature type="binding site" evidence="9">
    <location>
        <position position="119"/>
    </location>
    <ligand>
        <name>L-aspartate</name>
        <dbReference type="ChEBI" id="CHEBI:29991"/>
    </ligand>
</feature>
<evidence type="ECO:0000256" key="6">
    <source>
        <dbReference type="ARBA" id="ARBA00022605"/>
    </source>
</evidence>
<dbReference type="GO" id="GO:0000050">
    <property type="term" value="P:urea cycle"/>
    <property type="evidence" value="ECO:0007669"/>
    <property type="project" value="TreeGrafter"/>
</dbReference>
<dbReference type="SUPFAM" id="SSF52402">
    <property type="entry name" value="Adenine nucleotide alpha hydrolases-like"/>
    <property type="match status" value="1"/>
</dbReference>
<organism evidence="13 15">
    <name type="scientific">Methanoculleus marisnigri</name>
    <dbReference type="NCBI Taxonomy" id="2198"/>
    <lineage>
        <taxon>Archaea</taxon>
        <taxon>Methanobacteriati</taxon>
        <taxon>Methanobacteriota</taxon>
        <taxon>Stenosarchaea group</taxon>
        <taxon>Methanomicrobia</taxon>
        <taxon>Methanomicrobiales</taxon>
        <taxon>Methanomicrobiaceae</taxon>
        <taxon>Methanoculleus</taxon>
    </lineage>
</organism>
<dbReference type="Gene3D" id="3.90.1260.10">
    <property type="entry name" value="Argininosuccinate synthetase, chain A, domain 2"/>
    <property type="match status" value="1"/>
</dbReference>
<evidence type="ECO:0000259" key="10">
    <source>
        <dbReference type="Pfam" id="PF00764"/>
    </source>
</evidence>
<dbReference type="EMBL" id="LGHE01000137">
    <property type="protein sequence ID" value="KUL00880.1"/>
    <property type="molecule type" value="Genomic_DNA"/>
</dbReference>
<dbReference type="AlphaFoldDB" id="A0A101IT63"/>
<dbReference type="GO" id="GO:0006526">
    <property type="term" value="P:L-arginine biosynthetic process"/>
    <property type="evidence" value="ECO:0007669"/>
    <property type="project" value="UniProtKB-UniRule"/>
</dbReference>
<evidence type="ECO:0000259" key="11">
    <source>
        <dbReference type="Pfam" id="PF20979"/>
    </source>
</evidence>
<dbReference type="FunFam" id="3.40.50.620:FF:000019">
    <property type="entry name" value="Argininosuccinate synthase"/>
    <property type="match status" value="1"/>
</dbReference>
<dbReference type="Pfam" id="PF20979">
    <property type="entry name" value="Arginosuc_syn_C"/>
    <property type="match status" value="1"/>
</dbReference>
<dbReference type="Gene3D" id="3.40.50.620">
    <property type="entry name" value="HUPs"/>
    <property type="match status" value="1"/>
</dbReference>
<evidence type="ECO:0000313" key="12">
    <source>
        <dbReference type="EMBL" id="KUK61789.1"/>
    </source>
</evidence>